<keyword evidence="1" id="KW-1133">Transmembrane helix</keyword>
<organism evidence="2 3">
    <name type="scientific">Vibrio ulleungensis</name>
    <dbReference type="NCBI Taxonomy" id="2807619"/>
    <lineage>
        <taxon>Bacteria</taxon>
        <taxon>Pseudomonadati</taxon>
        <taxon>Pseudomonadota</taxon>
        <taxon>Gammaproteobacteria</taxon>
        <taxon>Vibrionales</taxon>
        <taxon>Vibrionaceae</taxon>
        <taxon>Vibrio</taxon>
    </lineage>
</organism>
<evidence type="ECO:0000313" key="3">
    <source>
        <dbReference type="Proteomes" id="UP000809621"/>
    </source>
</evidence>
<protein>
    <submittedName>
        <fullName evidence="2">Uncharacterized protein</fullName>
    </submittedName>
</protein>
<dbReference type="Proteomes" id="UP000809621">
    <property type="component" value="Unassembled WGS sequence"/>
</dbReference>
<feature type="transmembrane region" description="Helical" evidence="1">
    <location>
        <begin position="7"/>
        <end position="25"/>
    </location>
</feature>
<keyword evidence="1" id="KW-0472">Membrane</keyword>
<comment type="caution">
    <text evidence="2">The sequence shown here is derived from an EMBL/GenBank/DDBJ whole genome shotgun (WGS) entry which is preliminary data.</text>
</comment>
<name>A0ABS2HL70_9VIBR</name>
<dbReference type="EMBL" id="JAFEUM010000009">
    <property type="protein sequence ID" value="MBM7038225.1"/>
    <property type="molecule type" value="Genomic_DNA"/>
</dbReference>
<proteinExistence type="predicted"/>
<reference evidence="2 3" key="1">
    <citation type="submission" date="2021-02" db="EMBL/GenBank/DDBJ databases">
        <authorList>
            <person name="Park J.-S."/>
        </authorList>
    </citation>
    <scope>NUCLEOTIDE SEQUENCE [LARGE SCALE GENOMIC DNA]</scope>
    <source>
        <strain evidence="2 3">188UL20-2</strain>
    </source>
</reference>
<accession>A0ABS2HL70</accession>
<keyword evidence="3" id="KW-1185">Reference proteome</keyword>
<gene>
    <name evidence="2" type="ORF">JQC93_17665</name>
</gene>
<keyword evidence="1" id="KW-0812">Transmembrane</keyword>
<dbReference type="RefSeq" id="WP_205159694.1">
    <property type="nucleotide sequence ID" value="NZ_JAFEUM010000009.1"/>
</dbReference>
<sequence length="265" mass="30104">MLKNRKIALFVGCFAVLALMLQFNLNNKLDFPTCEDKKLLVTDIAFFVDIGVLERNKKVDVENRIIDMLGVANSTLENSCINLQRRLDTVYYEDLQNIPQQGTEYALKHDELIWKMDSKKRELFITNPTKYIVAIYKQLPGDVIGYTHAAHASRFVVLSYEANNFALEHELGHLALAGHESNDEPRLFGGSAKIAHAYRCGNVRSIMNEDRSSGDLAPFYSSPNIRFKNESCGLLNDANNTEQLIRWTRLLEANIDLYQSLGVID</sequence>
<evidence type="ECO:0000256" key="1">
    <source>
        <dbReference type="SAM" id="Phobius"/>
    </source>
</evidence>
<evidence type="ECO:0000313" key="2">
    <source>
        <dbReference type="EMBL" id="MBM7038225.1"/>
    </source>
</evidence>